<evidence type="ECO:0000256" key="1">
    <source>
        <dbReference type="SAM" id="MobiDB-lite"/>
    </source>
</evidence>
<dbReference type="HOGENOM" id="CLU_555631_0_0_1"/>
<gene>
    <name evidence="2" type="ORF">PLICRDRAFT_180783</name>
</gene>
<accession>A0A0C9SVH8</accession>
<keyword evidence="3" id="KW-1185">Reference proteome</keyword>
<sequence>MEAWVGTEAPGKSFRFKRLGTQDLAKIINGSEGEDSELRMVEIVKWTAEELSLSDDSPSVGRVPLIVDAEGRTVKRVFDSKAFLQSRNKKGKGKTIEIVDGEDEDEDDDGGNNNDIDNDIDNVNVNDIVDNFNANPAPVEKHREHVDDLPVAPLPRRAAGSGDGNPAPLKRKRVDEIDVDVSKRARAPQEGTEAKRASNGDSGEKRRLVGPANSGTLGVSPQCVLARGDVSQPARPLHLPVRSHPPRRHAYHGAVDAGMHAPAGGEMRSSLHADLTSTQSPAVRSDADIEHVRARRLSRPKEPRFDYDAFADLFSSDPPPPAPLPPRPRLRSVGPVDNDADLPGGPHQMRYDGGFIDWQGNYFVPGEVPRCQSVERERVGRDEGARGLHRSSHRRSEVMQGPPRRDHTRNVPDPRGTQARHCRDLRLQDLRVKPPLGRPVRLLQDRRGIQGPKAHLGLAEDVDDDMGLREENIPRMMDYPAYRDHDGYSST</sequence>
<feature type="compositionally biased region" description="Basic and acidic residues" evidence="1">
    <location>
        <begin position="192"/>
        <end position="207"/>
    </location>
</feature>
<feature type="region of interest" description="Disordered" evidence="1">
    <location>
        <begin position="89"/>
        <end position="122"/>
    </location>
</feature>
<protein>
    <submittedName>
        <fullName evidence="2">Uncharacterized protein</fullName>
    </submittedName>
</protein>
<evidence type="ECO:0000313" key="2">
    <source>
        <dbReference type="EMBL" id="KII83055.1"/>
    </source>
</evidence>
<reference evidence="2 3" key="1">
    <citation type="submission" date="2014-06" db="EMBL/GenBank/DDBJ databases">
        <title>Evolutionary Origins and Diversification of the Mycorrhizal Mutualists.</title>
        <authorList>
            <consortium name="DOE Joint Genome Institute"/>
            <consortium name="Mycorrhizal Genomics Consortium"/>
            <person name="Kohler A."/>
            <person name="Kuo A."/>
            <person name="Nagy L.G."/>
            <person name="Floudas D."/>
            <person name="Copeland A."/>
            <person name="Barry K.W."/>
            <person name="Cichocki N."/>
            <person name="Veneault-Fourrey C."/>
            <person name="LaButti K."/>
            <person name="Lindquist E.A."/>
            <person name="Lipzen A."/>
            <person name="Lundell T."/>
            <person name="Morin E."/>
            <person name="Murat C."/>
            <person name="Riley R."/>
            <person name="Ohm R."/>
            <person name="Sun H."/>
            <person name="Tunlid A."/>
            <person name="Henrissat B."/>
            <person name="Grigoriev I.V."/>
            <person name="Hibbett D.S."/>
            <person name="Martin F."/>
        </authorList>
    </citation>
    <scope>NUCLEOTIDE SEQUENCE [LARGE SCALE GENOMIC DNA]</scope>
    <source>
        <strain evidence="2 3">FD-325 SS-3</strain>
    </source>
</reference>
<name>A0A0C9SVH8_PLICR</name>
<feature type="compositionally biased region" description="Basic and acidic residues" evidence="1">
    <location>
        <begin position="403"/>
        <end position="412"/>
    </location>
</feature>
<dbReference type="EMBL" id="KN832586">
    <property type="protein sequence ID" value="KII83055.1"/>
    <property type="molecule type" value="Genomic_DNA"/>
</dbReference>
<feature type="region of interest" description="Disordered" evidence="1">
    <location>
        <begin position="374"/>
        <end position="423"/>
    </location>
</feature>
<dbReference type="AlphaFoldDB" id="A0A0C9SVH8"/>
<feature type="compositionally biased region" description="Basic and acidic residues" evidence="1">
    <location>
        <begin position="374"/>
        <end position="386"/>
    </location>
</feature>
<feature type="region of interest" description="Disordered" evidence="1">
    <location>
        <begin position="314"/>
        <end position="339"/>
    </location>
</feature>
<feature type="region of interest" description="Disordered" evidence="1">
    <location>
        <begin position="151"/>
        <end position="217"/>
    </location>
</feature>
<feature type="compositionally biased region" description="Basic and acidic residues" evidence="1">
    <location>
        <begin position="173"/>
        <end position="183"/>
    </location>
</feature>
<feature type="compositionally biased region" description="Pro residues" evidence="1">
    <location>
        <begin position="317"/>
        <end position="327"/>
    </location>
</feature>
<proteinExistence type="predicted"/>
<organism evidence="2 3">
    <name type="scientific">Plicaturopsis crispa FD-325 SS-3</name>
    <dbReference type="NCBI Taxonomy" id="944288"/>
    <lineage>
        <taxon>Eukaryota</taxon>
        <taxon>Fungi</taxon>
        <taxon>Dikarya</taxon>
        <taxon>Basidiomycota</taxon>
        <taxon>Agaricomycotina</taxon>
        <taxon>Agaricomycetes</taxon>
        <taxon>Agaricomycetidae</taxon>
        <taxon>Amylocorticiales</taxon>
        <taxon>Amylocorticiaceae</taxon>
        <taxon>Plicatura</taxon>
        <taxon>Plicaturopsis crispa</taxon>
    </lineage>
</organism>
<dbReference type="Proteomes" id="UP000053263">
    <property type="component" value="Unassembled WGS sequence"/>
</dbReference>
<feature type="compositionally biased region" description="Acidic residues" evidence="1">
    <location>
        <begin position="99"/>
        <end position="120"/>
    </location>
</feature>
<evidence type="ECO:0000313" key="3">
    <source>
        <dbReference type="Proteomes" id="UP000053263"/>
    </source>
</evidence>